<dbReference type="GO" id="GO:0045104">
    <property type="term" value="P:intermediate filament cytoskeleton organization"/>
    <property type="evidence" value="ECO:0007669"/>
    <property type="project" value="InterPro"/>
</dbReference>
<dbReference type="GO" id="GO:0042060">
    <property type="term" value="P:wound healing"/>
    <property type="evidence" value="ECO:0007669"/>
    <property type="project" value="TreeGrafter"/>
</dbReference>
<feature type="coiled-coil region" evidence="1">
    <location>
        <begin position="20"/>
        <end position="47"/>
    </location>
</feature>
<dbReference type="GO" id="GO:0031581">
    <property type="term" value="P:hemidesmosome assembly"/>
    <property type="evidence" value="ECO:0007669"/>
    <property type="project" value="TreeGrafter"/>
</dbReference>
<gene>
    <name evidence="2" type="primary">PLEC_2</name>
    <name evidence="2" type="ORF">EYF80_067605</name>
</gene>
<accession>A0A4Z2E0G1</accession>
<proteinExistence type="predicted"/>
<dbReference type="GO" id="GO:0005200">
    <property type="term" value="F:structural constituent of cytoskeleton"/>
    <property type="evidence" value="ECO:0007669"/>
    <property type="project" value="TreeGrafter"/>
</dbReference>
<reference evidence="2 3" key="1">
    <citation type="submission" date="2019-03" db="EMBL/GenBank/DDBJ databases">
        <title>First draft genome of Liparis tanakae, snailfish: a comprehensive survey of snailfish specific genes.</title>
        <authorList>
            <person name="Kim W."/>
            <person name="Song I."/>
            <person name="Jeong J.-H."/>
            <person name="Kim D."/>
            <person name="Kim S."/>
            <person name="Ryu S."/>
            <person name="Song J.Y."/>
            <person name="Lee S.K."/>
        </authorList>
    </citation>
    <scope>NUCLEOTIDE SEQUENCE [LARGE SCALE GENOMIC DNA]</scope>
    <source>
        <tissue evidence="2">Muscle</tissue>
    </source>
</reference>
<evidence type="ECO:0000313" key="2">
    <source>
        <dbReference type="EMBL" id="TNN22281.1"/>
    </source>
</evidence>
<dbReference type="AlphaFoldDB" id="A0A4Z2E0G1"/>
<dbReference type="InterPro" id="IPR043197">
    <property type="entry name" value="Plakin"/>
</dbReference>
<dbReference type="EMBL" id="SRLO01023275">
    <property type="protein sequence ID" value="TNN22281.1"/>
    <property type="molecule type" value="Genomic_DNA"/>
</dbReference>
<dbReference type="GO" id="GO:0042383">
    <property type="term" value="C:sarcolemma"/>
    <property type="evidence" value="ECO:0007669"/>
    <property type="project" value="TreeGrafter"/>
</dbReference>
<protein>
    <submittedName>
        <fullName evidence="2">Plectin</fullName>
    </submittedName>
</protein>
<comment type="caution">
    <text evidence="2">The sequence shown here is derived from an EMBL/GenBank/DDBJ whole genome shotgun (WGS) entry which is preliminary data.</text>
</comment>
<dbReference type="GO" id="GO:0048471">
    <property type="term" value="C:perinuclear region of cytoplasm"/>
    <property type="evidence" value="ECO:0007669"/>
    <property type="project" value="TreeGrafter"/>
</dbReference>
<dbReference type="GO" id="GO:0030506">
    <property type="term" value="F:ankyrin binding"/>
    <property type="evidence" value="ECO:0007669"/>
    <property type="project" value="TreeGrafter"/>
</dbReference>
<evidence type="ECO:0000313" key="3">
    <source>
        <dbReference type="Proteomes" id="UP000314294"/>
    </source>
</evidence>
<dbReference type="Gene3D" id="1.20.58.60">
    <property type="match status" value="1"/>
</dbReference>
<organism evidence="2 3">
    <name type="scientific">Liparis tanakae</name>
    <name type="common">Tanaka's snailfish</name>
    <dbReference type="NCBI Taxonomy" id="230148"/>
    <lineage>
        <taxon>Eukaryota</taxon>
        <taxon>Metazoa</taxon>
        <taxon>Chordata</taxon>
        <taxon>Craniata</taxon>
        <taxon>Vertebrata</taxon>
        <taxon>Euteleostomi</taxon>
        <taxon>Actinopterygii</taxon>
        <taxon>Neopterygii</taxon>
        <taxon>Teleostei</taxon>
        <taxon>Neoteleostei</taxon>
        <taxon>Acanthomorphata</taxon>
        <taxon>Eupercaria</taxon>
        <taxon>Perciformes</taxon>
        <taxon>Cottioidei</taxon>
        <taxon>Cottales</taxon>
        <taxon>Liparidae</taxon>
        <taxon>Liparis</taxon>
    </lineage>
</organism>
<dbReference type="PANTHER" id="PTHR23169">
    <property type="entry name" value="ENVOPLAKIN"/>
    <property type="match status" value="1"/>
</dbReference>
<keyword evidence="1" id="KW-0175">Coiled coil</keyword>
<dbReference type="GO" id="GO:0030056">
    <property type="term" value="C:hemidesmosome"/>
    <property type="evidence" value="ECO:0007669"/>
    <property type="project" value="TreeGrafter"/>
</dbReference>
<name>A0A4Z2E0G1_9TELE</name>
<dbReference type="Proteomes" id="UP000314294">
    <property type="component" value="Unassembled WGS sequence"/>
</dbReference>
<dbReference type="GO" id="GO:0005882">
    <property type="term" value="C:intermediate filament"/>
    <property type="evidence" value="ECO:0007669"/>
    <property type="project" value="TreeGrafter"/>
</dbReference>
<evidence type="ECO:0000256" key="1">
    <source>
        <dbReference type="SAM" id="Coils"/>
    </source>
</evidence>
<dbReference type="GO" id="GO:0045296">
    <property type="term" value="F:cadherin binding"/>
    <property type="evidence" value="ECO:0007669"/>
    <property type="project" value="TreeGrafter"/>
</dbReference>
<dbReference type="PANTHER" id="PTHR23169:SF32">
    <property type="entry name" value="PLECTIN ISOFORM X1"/>
    <property type="match status" value="1"/>
</dbReference>
<dbReference type="Pfam" id="PF21019">
    <property type="entry name" value="Spectrin_3"/>
    <property type="match status" value="1"/>
</dbReference>
<dbReference type="GO" id="GO:0008307">
    <property type="term" value="F:structural constituent of muscle"/>
    <property type="evidence" value="ECO:0007669"/>
    <property type="project" value="TreeGrafter"/>
</dbReference>
<dbReference type="OrthoDB" id="8942795at2759"/>
<keyword evidence="3" id="KW-1185">Reference proteome</keyword>
<dbReference type="GO" id="GO:0005925">
    <property type="term" value="C:focal adhesion"/>
    <property type="evidence" value="ECO:0007669"/>
    <property type="project" value="TreeGrafter"/>
</dbReference>
<sequence>MQDVMKRKYTCDRSVTVTRLEDLLQDAADEKEQLVEFKTHLEGLKRRAKTVVLLKPRNPATPIKGKQPVQAVCDFKQMEVCIRTPSRCDVEPIVQQVGISSRLIHVLNVGDWVSGASFNQGVGGSITGLVDVSLSKTLKPELLPAAVCTVCE</sequence>